<name>A0ABP6CFN8_9ACTN</name>
<keyword evidence="5" id="KW-0349">Heme</keyword>
<dbReference type="PANTHER" id="PTHR24305:SF166">
    <property type="entry name" value="CYTOCHROME P450 12A4, MITOCHONDRIAL-RELATED"/>
    <property type="match status" value="1"/>
</dbReference>
<keyword evidence="8" id="KW-1185">Reference proteome</keyword>
<accession>A0ABP6CFN8</accession>
<dbReference type="PROSITE" id="PS00086">
    <property type="entry name" value="CYTOCHROME_P450"/>
    <property type="match status" value="1"/>
</dbReference>
<protein>
    <submittedName>
        <fullName evidence="7">Cytochrome P450</fullName>
    </submittedName>
</protein>
<keyword evidence="3 5" id="KW-0479">Metal-binding</keyword>
<dbReference type="PANTHER" id="PTHR24305">
    <property type="entry name" value="CYTOCHROME P450"/>
    <property type="match status" value="1"/>
</dbReference>
<comment type="cofactor">
    <cofactor evidence="1">
        <name>heme</name>
        <dbReference type="ChEBI" id="CHEBI:30413"/>
    </cofactor>
</comment>
<comment type="similarity">
    <text evidence="2 5">Belongs to the cytochrome P450 family.</text>
</comment>
<evidence type="ECO:0000313" key="7">
    <source>
        <dbReference type="EMBL" id="GAA2611964.1"/>
    </source>
</evidence>
<evidence type="ECO:0000256" key="1">
    <source>
        <dbReference type="ARBA" id="ARBA00001971"/>
    </source>
</evidence>
<dbReference type="InterPro" id="IPR002403">
    <property type="entry name" value="Cyt_P450_E_grp-IV"/>
</dbReference>
<dbReference type="Gene3D" id="1.10.630.10">
    <property type="entry name" value="Cytochrome P450"/>
    <property type="match status" value="1"/>
</dbReference>
<evidence type="ECO:0000256" key="2">
    <source>
        <dbReference type="ARBA" id="ARBA00010617"/>
    </source>
</evidence>
<feature type="region of interest" description="Disordered" evidence="6">
    <location>
        <begin position="476"/>
        <end position="498"/>
    </location>
</feature>
<proteinExistence type="inferred from homology"/>
<reference evidence="8" key="1">
    <citation type="journal article" date="2019" name="Int. J. Syst. Evol. Microbiol.">
        <title>The Global Catalogue of Microorganisms (GCM) 10K type strain sequencing project: providing services to taxonomists for standard genome sequencing and annotation.</title>
        <authorList>
            <consortium name="The Broad Institute Genomics Platform"/>
            <consortium name="The Broad Institute Genome Sequencing Center for Infectious Disease"/>
            <person name="Wu L."/>
            <person name="Ma J."/>
        </authorList>
    </citation>
    <scope>NUCLEOTIDE SEQUENCE [LARGE SCALE GENOMIC DNA]</scope>
    <source>
        <strain evidence="8">JCM 16373</strain>
    </source>
</reference>
<dbReference type="InterPro" id="IPR050121">
    <property type="entry name" value="Cytochrome_P450_monoxygenase"/>
</dbReference>
<dbReference type="RefSeq" id="WP_344565569.1">
    <property type="nucleotide sequence ID" value="NZ_BAAARJ010000007.1"/>
</dbReference>
<organism evidence="7 8">
    <name type="scientific">Streptomyces axinellae</name>
    <dbReference type="NCBI Taxonomy" id="552788"/>
    <lineage>
        <taxon>Bacteria</taxon>
        <taxon>Bacillati</taxon>
        <taxon>Actinomycetota</taxon>
        <taxon>Actinomycetes</taxon>
        <taxon>Kitasatosporales</taxon>
        <taxon>Streptomycetaceae</taxon>
        <taxon>Streptomyces</taxon>
    </lineage>
</organism>
<dbReference type="Proteomes" id="UP001501447">
    <property type="component" value="Unassembled WGS sequence"/>
</dbReference>
<evidence type="ECO:0000256" key="5">
    <source>
        <dbReference type="RuleBase" id="RU000461"/>
    </source>
</evidence>
<dbReference type="SUPFAM" id="SSF48264">
    <property type="entry name" value="Cytochrome P450"/>
    <property type="match status" value="1"/>
</dbReference>
<sequence>MPLVPAPAPGGLPLLGHAPRMLHRRLAFLESLRELGPAATVRLGRETVTVLSDHRLVRDVLAARAADFGLSSHFRVMKRIIGNGLLATDGPFHRDQRRALLPPLRQSRLPSYAETMSELTERHLAGLADARQPVDTDRMLMALATENATRCLFSSGIGAHQVARVAEAVPVVMAWAGSRGMDPTGLLTRLPGPVSPLNRRFRHSMAALNTVVGDLIAARGDGACGDGACGDGACGDGACGDGACGDLLDAMLCAADSGPGARMSRRQVHDEAMSFLIASTESVSRTLTWALHLLARNPGARRALHAEADAVLAGRTARWDDLPRLTYTRGVLSEALRLYPPGYLISRTAVRDTAVHAEGLGELPLRAGSMVMFSYYALQRDPKLFPEPAAFRPERWTGGPVPPVAGPALRAYLPFGLGPHGCPGESFAWTEMTLVLASLAARWELRPVREGPLCAVAAFSLGFDDARMTALPRVRDAAAPPPSVPSPRAIPVTHPTGK</sequence>
<evidence type="ECO:0000256" key="4">
    <source>
        <dbReference type="ARBA" id="ARBA00023004"/>
    </source>
</evidence>
<dbReference type="EMBL" id="BAAARJ010000007">
    <property type="protein sequence ID" value="GAA2611964.1"/>
    <property type="molecule type" value="Genomic_DNA"/>
</dbReference>
<evidence type="ECO:0000313" key="8">
    <source>
        <dbReference type="Proteomes" id="UP001501447"/>
    </source>
</evidence>
<dbReference type="Pfam" id="PF00067">
    <property type="entry name" value="p450"/>
    <property type="match status" value="1"/>
</dbReference>
<dbReference type="InterPro" id="IPR036396">
    <property type="entry name" value="Cyt_P450_sf"/>
</dbReference>
<dbReference type="PRINTS" id="PR00385">
    <property type="entry name" value="P450"/>
</dbReference>
<comment type="caution">
    <text evidence="7">The sequence shown here is derived from an EMBL/GenBank/DDBJ whole genome shotgun (WGS) entry which is preliminary data.</text>
</comment>
<dbReference type="PRINTS" id="PR00465">
    <property type="entry name" value="EP450IV"/>
</dbReference>
<gene>
    <name evidence="7" type="ORF">GCM10009863_27130</name>
</gene>
<evidence type="ECO:0000256" key="3">
    <source>
        <dbReference type="ARBA" id="ARBA00022723"/>
    </source>
</evidence>
<keyword evidence="5" id="KW-0560">Oxidoreductase</keyword>
<evidence type="ECO:0000256" key="6">
    <source>
        <dbReference type="SAM" id="MobiDB-lite"/>
    </source>
</evidence>
<keyword evidence="5" id="KW-0503">Monooxygenase</keyword>
<keyword evidence="4 5" id="KW-0408">Iron</keyword>
<dbReference type="InterPro" id="IPR017972">
    <property type="entry name" value="Cyt_P450_CS"/>
</dbReference>
<dbReference type="InterPro" id="IPR001128">
    <property type="entry name" value="Cyt_P450"/>
</dbReference>